<keyword evidence="3" id="KW-0560">Oxidoreductase</keyword>
<dbReference type="Pfam" id="PF00106">
    <property type="entry name" value="adh_short"/>
    <property type="match status" value="1"/>
</dbReference>
<dbReference type="CDD" id="cd05233">
    <property type="entry name" value="SDR_c"/>
    <property type="match status" value="1"/>
</dbReference>
<dbReference type="SMART" id="SM00822">
    <property type="entry name" value="PKS_KR"/>
    <property type="match status" value="1"/>
</dbReference>
<comment type="caution">
    <text evidence="6">The sequence shown here is derived from an EMBL/GenBank/DDBJ whole genome shotgun (WGS) entry which is preliminary data.</text>
</comment>
<dbReference type="PRINTS" id="PR00080">
    <property type="entry name" value="SDRFAMILY"/>
</dbReference>
<proteinExistence type="inferred from homology"/>
<evidence type="ECO:0000259" key="5">
    <source>
        <dbReference type="SMART" id="SM00822"/>
    </source>
</evidence>
<keyword evidence="2" id="KW-0521">NADP</keyword>
<comment type="similarity">
    <text evidence="1 4">Belongs to the short-chain dehydrogenases/reductases (SDR) family.</text>
</comment>
<dbReference type="EMBL" id="QKTX01000018">
    <property type="protein sequence ID" value="PZV78073.1"/>
    <property type="molecule type" value="Genomic_DNA"/>
</dbReference>
<dbReference type="Proteomes" id="UP000248917">
    <property type="component" value="Unassembled WGS sequence"/>
</dbReference>
<dbReference type="PANTHER" id="PTHR43391:SF14">
    <property type="entry name" value="DEHYDROGENASE_REDUCTASE SDR FAMILY PROTEIN 7-LIKE"/>
    <property type="match status" value="1"/>
</dbReference>
<accession>A0A326RM20</accession>
<gene>
    <name evidence="6" type="ORF">CLV31_11849</name>
</gene>
<dbReference type="SUPFAM" id="SSF51735">
    <property type="entry name" value="NAD(P)-binding Rossmann-fold domains"/>
    <property type="match status" value="1"/>
</dbReference>
<feature type="domain" description="Ketoreductase" evidence="5">
    <location>
        <begin position="22"/>
        <end position="201"/>
    </location>
</feature>
<dbReference type="AlphaFoldDB" id="A0A326RM20"/>
<dbReference type="GO" id="GO:0016491">
    <property type="term" value="F:oxidoreductase activity"/>
    <property type="evidence" value="ECO:0007669"/>
    <property type="project" value="UniProtKB-KW"/>
</dbReference>
<dbReference type="InterPro" id="IPR020904">
    <property type="entry name" value="Sc_DH/Rdtase_CS"/>
</dbReference>
<organism evidence="6 7">
    <name type="scientific">Algoriphagus aquaeductus</name>
    <dbReference type="NCBI Taxonomy" id="475299"/>
    <lineage>
        <taxon>Bacteria</taxon>
        <taxon>Pseudomonadati</taxon>
        <taxon>Bacteroidota</taxon>
        <taxon>Cytophagia</taxon>
        <taxon>Cytophagales</taxon>
        <taxon>Cyclobacteriaceae</taxon>
        <taxon>Algoriphagus</taxon>
    </lineage>
</organism>
<dbReference type="InterPro" id="IPR002347">
    <property type="entry name" value="SDR_fam"/>
</dbReference>
<protein>
    <submittedName>
        <fullName evidence="6">3-oxoacyl-[acyl-carrier protein] reductase</fullName>
    </submittedName>
</protein>
<dbReference type="PRINTS" id="PR00081">
    <property type="entry name" value="GDHRDH"/>
</dbReference>
<evidence type="ECO:0000256" key="2">
    <source>
        <dbReference type="ARBA" id="ARBA00022857"/>
    </source>
</evidence>
<evidence type="ECO:0000313" key="6">
    <source>
        <dbReference type="EMBL" id="PZV78073.1"/>
    </source>
</evidence>
<dbReference type="PANTHER" id="PTHR43391">
    <property type="entry name" value="RETINOL DEHYDROGENASE-RELATED"/>
    <property type="match status" value="1"/>
</dbReference>
<evidence type="ECO:0000256" key="3">
    <source>
        <dbReference type="ARBA" id="ARBA00023002"/>
    </source>
</evidence>
<dbReference type="InterPro" id="IPR057326">
    <property type="entry name" value="KR_dom"/>
</dbReference>
<evidence type="ECO:0000256" key="1">
    <source>
        <dbReference type="ARBA" id="ARBA00006484"/>
    </source>
</evidence>
<name>A0A326RM20_9BACT</name>
<sequence>MFLFLEVFCTLSVLSPQLMDPTLIVITGAASGIGLQLARHFQGNNLSLILVDLNLGPLENSFSSSKIHLIGGDVAKEETWHQVLEKAKEIHLPISHLINCAGVIRPGFLVDYAISDIDYHLNINAKGAILGTTLIAREMKFQEFGHIINVSSLAGLAPVSGLSLYVASKFALRGFSLAVAAELRDYGVDVSVICPDLVQTPMLDIQLEYPEESKLTFSGSSKILQPEDIVKEILDLMENPRLQVTVPSSRGLLAKIAGAWPQLSEIFRNSLEKRGIKNLQKLRK</sequence>
<keyword evidence="7" id="KW-1185">Reference proteome</keyword>
<evidence type="ECO:0000256" key="4">
    <source>
        <dbReference type="RuleBase" id="RU000363"/>
    </source>
</evidence>
<dbReference type="PROSITE" id="PS00061">
    <property type="entry name" value="ADH_SHORT"/>
    <property type="match status" value="1"/>
</dbReference>
<dbReference type="InterPro" id="IPR036291">
    <property type="entry name" value="NAD(P)-bd_dom_sf"/>
</dbReference>
<dbReference type="Gene3D" id="3.40.50.720">
    <property type="entry name" value="NAD(P)-binding Rossmann-like Domain"/>
    <property type="match status" value="1"/>
</dbReference>
<reference evidence="6 7" key="1">
    <citation type="submission" date="2018-06" db="EMBL/GenBank/DDBJ databases">
        <title>Genomic Encyclopedia of Archaeal and Bacterial Type Strains, Phase II (KMG-II): from individual species to whole genera.</title>
        <authorList>
            <person name="Goeker M."/>
        </authorList>
    </citation>
    <scope>NUCLEOTIDE SEQUENCE [LARGE SCALE GENOMIC DNA]</scope>
    <source>
        <strain evidence="6 7">T4</strain>
    </source>
</reference>
<evidence type="ECO:0000313" key="7">
    <source>
        <dbReference type="Proteomes" id="UP000248917"/>
    </source>
</evidence>